<name>A0ABR7XU16_9SPHI</name>
<organism evidence="4 5">
    <name type="scientific">Sphingobacterium chuzhouense</name>
    <dbReference type="NCBI Taxonomy" id="1742264"/>
    <lineage>
        <taxon>Bacteria</taxon>
        <taxon>Pseudomonadati</taxon>
        <taxon>Bacteroidota</taxon>
        <taxon>Sphingobacteriia</taxon>
        <taxon>Sphingobacteriales</taxon>
        <taxon>Sphingobacteriaceae</taxon>
        <taxon>Sphingobacterium</taxon>
    </lineage>
</organism>
<keyword evidence="1" id="KW-0238">DNA-binding</keyword>
<evidence type="ECO:0000313" key="5">
    <source>
        <dbReference type="Proteomes" id="UP000651112"/>
    </source>
</evidence>
<comment type="caution">
    <text evidence="4">The sequence shown here is derived from an EMBL/GenBank/DDBJ whole genome shotgun (WGS) entry which is preliminary data.</text>
</comment>
<evidence type="ECO:0000259" key="3">
    <source>
        <dbReference type="Pfam" id="PF13102"/>
    </source>
</evidence>
<protein>
    <submittedName>
        <fullName evidence="4">Site-specific integrase</fullName>
    </submittedName>
</protein>
<sequence length="433" mass="50578">MATVSAKVYEHHKKADGTYNVKICVHHKSERKFIDTVHFVVRKQLTKDNKVKDPFIADKVGQQLRDYRKMISELDDRLDYFTAESLRDYLRDKDEDVDFIKFCDRHIDCLRKESRTGTANNHRKIRNSLVDYFNRTSVSIKEINSNMLMAYERYMRSERTMTRINQLGNEVTTKEKGLSDSGLHNQMRDLRTLFNAARDHYNNEDLGIYRIKHYPFKKYKVGSPPLTKKRNNTLEQVLTIRDCVTKPGSRAELAKELYMLSFYLCGMNAVDLYQLTERDIRNGRVDYNRSKTEGKRKDNAFISIKIVDEAKPLLEKYLGKLSLRYSSSDCLNWALCKGMEQLRKLTGIPDLTLYWARHTFANTARNDCRMSKDDVALALNHVDEGNRTTDIYIAKDWKIVDDVQRKVIAQLRKVEVKVLKKVQAEKNTDKAAA</sequence>
<dbReference type="Gene3D" id="1.10.443.10">
    <property type="entry name" value="Intergrase catalytic core"/>
    <property type="match status" value="1"/>
</dbReference>
<dbReference type="RefSeq" id="WP_190314056.1">
    <property type="nucleotide sequence ID" value="NZ_JACNYL010000003.1"/>
</dbReference>
<dbReference type="Proteomes" id="UP000651112">
    <property type="component" value="Unassembled WGS sequence"/>
</dbReference>
<keyword evidence="2" id="KW-0233">DNA recombination</keyword>
<dbReference type="SUPFAM" id="SSF56349">
    <property type="entry name" value="DNA breaking-rejoining enzymes"/>
    <property type="match status" value="1"/>
</dbReference>
<feature type="domain" description="Phage integrase SAM-like" evidence="3">
    <location>
        <begin position="98"/>
        <end position="199"/>
    </location>
</feature>
<dbReference type="Pfam" id="PF13102">
    <property type="entry name" value="Phage_int_SAM_5"/>
    <property type="match status" value="1"/>
</dbReference>
<dbReference type="InterPro" id="IPR011010">
    <property type="entry name" value="DNA_brk_join_enz"/>
</dbReference>
<dbReference type="InterPro" id="IPR013762">
    <property type="entry name" value="Integrase-like_cat_sf"/>
</dbReference>
<evidence type="ECO:0000256" key="2">
    <source>
        <dbReference type="ARBA" id="ARBA00023172"/>
    </source>
</evidence>
<evidence type="ECO:0000256" key="1">
    <source>
        <dbReference type="ARBA" id="ARBA00023125"/>
    </source>
</evidence>
<gene>
    <name evidence="4" type="ORF">H8B21_12105</name>
</gene>
<accession>A0ABR7XU16</accession>
<keyword evidence="5" id="KW-1185">Reference proteome</keyword>
<dbReference type="InterPro" id="IPR025269">
    <property type="entry name" value="SAM-like_dom"/>
</dbReference>
<proteinExistence type="predicted"/>
<reference evidence="4 5" key="1">
    <citation type="submission" date="2020-08" db="EMBL/GenBank/DDBJ databases">
        <title>Sphingobacterium sp. DN00404 isolated from aquaculture water.</title>
        <authorList>
            <person name="Zhang M."/>
        </authorList>
    </citation>
    <scope>NUCLEOTIDE SEQUENCE [LARGE SCALE GENOMIC DNA]</scope>
    <source>
        <strain evidence="4 5">KCTC 42746</strain>
    </source>
</reference>
<dbReference type="Gene3D" id="1.10.150.130">
    <property type="match status" value="1"/>
</dbReference>
<dbReference type="InterPro" id="IPR010998">
    <property type="entry name" value="Integrase_recombinase_N"/>
</dbReference>
<evidence type="ECO:0000313" key="4">
    <source>
        <dbReference type="EMBL" id="MBD1422314.1"/>
    </source>
</evidence>
<dbReference type="EMBL" id="JACNYL010000003">
    <property type="protein sequence ID" value="MBD1422314.1"/>
    <property type="molecule type" value="Genomic_DNA"/>
</dbReference>